<dbReference type="RefSeq" id="WP_345677736.1">
    <property type="nucleotide sequence ID" value="NZ_BAABHS010000017.1"/>
</dbReference>
<name>A0ABP9HPU5_9ACTN</name>
<gene>
    <name evidence="1" type="ORF">GCM10023205_48380</name>
</gene>
<reference evidence="2" key="1">
    <citation type="journal article" date="2019" name="Int. J. Syst. Evol. Microbiol.">
        <title>The Global Catalogue of Microorganisms (GCM) 10K type strain sequencing project: providing services to taxonomists for standard genome sequencing and annotation.</title>
        <authorList>
            <consortium name="The Broad Institute Genomics Platform"/>
            <consortium name="The Broad Institute Genome Sequencing Center for Infectious Disease"/>
            <person name="Wu L."/>
            <person name="Ma J."/>
        </authorList>
    </citation>
    <scope>NUCLEOTIDE SEQUENCE [LARGE SCALE GENOMIC DNA]</scope>
    <source>
        <strain evidence="2">JCM 17986</strain>
    </source>
</reference>
<sequence length="144" mass="16149">MPLSRFTLLSGRRVELTSLSMSGTYDGLLAGHPTERSNDRSIAYRLRKAERTYPHFPVHLLPPVRRPVEGRRVGPLGRPELLPAVTCTGLLLSDPVDPANEPFLWNSWLAVVWYQDTPEVPQGESALPALRALPWDELAADREE</sequence>
<evidence type="ECO:0000313" key="1">
    <source>
        <dbReference type="EMBL" id="GAA4975758.1"/>
    </source>
</evidence>
<protein>
    <submittedName>
        <fullName evidence="1">Uncharacterized protein</fullName>
    </submittedName>
</protein>
<organism evidence="1 2">
    <name type="scientific">Yinghuangia aomiensis</name>
    <dbReference type="NCBI Taxonomy" id="676205"/>
    <lineage>
        <taxon>Bacteria</taxon>
        <taxon>Bacillati</taxon>
        <taxon>Actinomycetota</taxon>
        <taxon>Actinomycetes</taxon>
        <taxon>Kitasatosporales</taxon>
        <taxon>Streptomycetaceae</taxon>
        <taxon>Yinghuangia</taxon>
    </lineage>
</organism>
<keyword evidence="2" id="KW-1185">Reference proteome</keyword>
<dbReference type="Proteomes" id="UP001500466">
    <property type="component" value="Unassembled WGS sequence"/>
</dbReference>
<dbReference type="EMBL" id="BAABHS010000017">
    <property type="protein sequence ID" value="GAA4975758.1"/>
    <property type="molecule type" value="Genomic_DNA"/>
</dbReference>
<proteinExistence type="predicted"/>
<accession>A0ABP9HPU5</accession>
<comment type="caution">
    <text evidence="1">The sequence shown here is derived from an EMBL/GenBank/DDBJ whole genome shotgun (WGS) entry which is preliminary data.</text>
</comment>
<evidence type="ECO:0000313" key="2">
    <source>
        <dbReference type="Proteomes" id="UP001500466"/>
    </source>
</evidence>